<keyword evidence="5" id="KW-0067">ATP-binding</keyword>
<evidence type="ECO:0000313" key="7">
    <source>
        <dbReference type="EMBL" id="KDR13930.1"/>
    </source>
</evidence>
<organism evidence="7 8">
    <name type="scientific">Zootermopsis nevadensis</name>
    <name type="common">Dampwood termite</name>
    <dbReference type="NCBI Taxonomy" id="136037"/>
    <lineage>
        <taxon>Eukaryota</taxon>
        <taxon>Metazoa</taxon>
        <taxon>Ecdysozoa</taxon>
        <taxon>Arthropoda</taxon>
        <taxon>Hexapoda</taxon>
        <taxon>Insecta</taxon>
        <taxon>Pterygota</taxon>
        <taxon>Neoptera</taxon>
        <taxon>Polyneoptera</taxon>
        <taxon>Dictyoptera</taxon>
        <taxon>Blattodea</taxon>
        <taxon>Blattoidea</taxon>
        <taxon>Termitoidae</taxon>
        <taxon>Termopsidae</taxon>
        <taxon>Zootermopsis</taxon>
    </lineage>
</organism>
<dbReference type="InterPro" id="IPR011009">
    <property type="entry name" value="Kinase-like_dom_sf"/>
</dbReference>
<evidence type="ECO:0000256" key="1">
    <source>
        <dbReference type="ARBA" id="ARBA00022527"/>
    </source>
</evidence>
<dbReference type="Pfam" id="PF00069">
    <property type="entry name" value="Pkinase"/>
    <property type="match status" value="1"/>
</dbReference>
<dbReference type="PANTHER" id="PTHR24351">
    <property type="entry name" value="RIBOSOMAL PROTEIN S6 KINASE"/>
    <property type="match status" value="1"/>
</dbReference>
<dbReference type="SMART" id="SM00220">
    <property type="entry name" value="S_TKc"/>
    <property type="match status" value="1"/>
</dbReference>
<dbReference type="STRING" id="136037.A0A067R6M4"/>
<dbReference type="eggNOG" id="KOG0603">
    <property type="taxonomic scope" value="Eukaryota"/>
</dbReference>
<dbReference type="OMA" id="CHITERS"/>
<dbReference type="EMBL" id="KK852910">
    <property type="protein sequence ID" value="KDR13930.1"/>
    <property type="molecule type" value="Genomic_DNA"/>
</dbReference>
<keyword evidence="2" id="KW-0808">Transferase</keyword>
<keyword evidence="3" id="KW-0547">Nucleotide-binding</keyword>
<reference evidence="7 8" key="1">
    <citation type="journal article" date="2014" name="Nat. Commun.">
        <title>Molecular traces of alternative social organization in a termite genome.</title>
        <authorList>
            <person name="Terrapon N."/>
            <person name="Li C."/>
            <person name="Robertson H.M."/>
            <person name="Ji L."/>
            <person name="Meng X."/>
            <person name="Booth W."/>
            <person name="Chen Z."/>
            <person name="Childers C.P."/>
            <person name="Glastad K.M."/>
            <person name="Gokhale K."/>
            <person name="Gowin J."/>
            <person name="Gronenberg W."/>
            <person name="Hermansen R.A."/>
            <person name="Hu H."/>
            <person name="Hunt B.G."/>
            <person name="Huylmans A.K."/>
            <person name="Khalil S.M."/>
            <person name="Mitchell R.D."/>
            <person name="Munoz-Torres M.C."/>
            <person name="Mustard J.A."/>
            <person name="Pan H."/>
            <person name="Reese J.T."/>
            <person name="Scharf M.E."/>
            <person name="Sun F."/>
            <person name="Vogel H."/>
            <person name="Xiao J."/>
            <person name="Yang W."/>
            <person name="Yang Z."/>
            <person name="Yang Z."/>
            <person name="Zhou J."/>
            <person name="Zhu J."/>
            <person name="Brent C.S."/>
            <person name="Elsik C.G."/>
            <person name="Goodisman M.A."/>
            <person name="Liberles D.A."/>
            <person name="Roe R.M."/>
            <person name="Vargo E.L."/>
            <person name="Vilcinskas A."/>
            <person name="Wang J."/>
            <person name="Bornberg-Bauer E."/>
            <person name="Korb J."/>
            <person name="Zhang G."/>
            <person name="Liebig J."/>
        </authorList>
    </citation>
    <scope>NUCLEOTIDE SEQUENCE [LARGE SCALE GENOMIC DNA]</scope>
    <source>
        <tissue evidence="7">Whole organism</tissue>
    </source>
</reference>
<dbReference type="Proteomes" id="UP000027135">
    <property type="component" value="Unassembled WGS sequence"/>
</dbReference>
<evidence type="ECO:0000256" key="4">
    <source>
        <dbReference type="ARBA" id="ARBA00022777"/>
    </source>
</evidence>
<evidence type="ECO:0000256" key="3">
    <source>
        <dbReference type="ARBA" id="ARBA00022741"/>
    </source>
</evidence>
<proteinExistence type="predicted"/>
<evidence type="ECO:0000313" key="8">
    <source>
        <dbReference type="Proteomes" id="UP000027135"/>
    </source>
</evidence>
<keyword evidence="8" id="KW-1185">Reference proteome</keyword>
<dbReference type="PROSITE" id="PS50011">
    <property type="entry name" value="PROTEIN_KINASE_DOM"/>
    <property type="match status" value="1"/>
</dbReference>
<dbReference type="OrthoDB" id="6764942at2759"/>
<dbReference type="GO" id="GO:0005524">
    <property type="term" value="F:ATP binding"/>
    <property type="evidence" value="ECO:0007669"/>
    <property type="project" value="UniProtKB-KW"/>
</dbReference>
<evidence type="ECO:0000259" key="6">
    <source>
        <dbReference type="PROSITE" id="PS50011"/>
    </source>
</evidence>
<dbReference type="SUPFAM" id="SSF56112">
    <property type="entry name" value="Protein kinase-like (PK-like)"/>
    <property type="match status" value="1"/>
</dbReference>
<gene>
    <name evidence="7" type="ORF">L798_11077</name>
</gene>
<dbReference type="InParanoid" id="A0A067R6M4"/>
<accession>A0A067R6M4</accession>
<keyword evidence="4 7" id="KW-0418">Kinase</keyword>
<evidence type="ECO:0000256" key="2">
    <source>
        <dbReference type="ARBA" id="ARBA00022679"/>
    </source>
</evidence>
<evidence type="ECO:0000256" key="5">
    <source>
        <dbReference type="ARBA" id="ARBA00022840"/>
    </source>
</evidence>
<protein>
    <submittedName>
        <fullName evidence="7">Ribosomal protein S6 kinase alpha-4</fullName>
    </submittedName>
</protein>
<dbReference type="Gene3D" id="1.10.510.10">
    <property type="entry name" value="Transferase(Phosphotransferase) domain 1"/>
    <property type="match status" value="1"/>
</dbReference>
<sequence length="238" mass="27542">MASTSKQNEEEIPKCVTLKDFKMGGSIRKVGYAEVFLVRKRGGCDDRKYYAMKRIDTSDNDYKKIEQSVMTEIQVGQKVLGATFFVGLHYVFWSESHVNLVMEYMGGLDMLYLLTKRKNLLERHARFYLAEVLLAIEALHEMGIVHRNINPHNILLDSVGHIGLVNFGSCKQFQPHEEKERNRAFRETLEYMAPEIIKSEGHDMAVDWWSFGILAYDMIVGLTPFERNGGISEDWMYQ</sequence>
<dbReference type="GO" id="GO:0004674">
    <property type="term" value="F:protein serine/threonine kinase activity"/>
    <property type="evidence" value="ECO:0007669"/>
    <property type="project" value="UniProtKB-KW"/>
</dbReference>
<dbReference type="Gene3D" id="3.30.200.20">
    <property type="entry name" value="Phosphorylase Kinase, domain 1"/>
    <property type="match status" value="1"/>
</dbReference>
<feature type="domain" description="Protein kinase" evidence="6">
    <location>
        <begin position="21"/>
        <end position="238"/>
    </location>
</feature>
<dbReference type="AlphaFoldDB" id="A0A067R6M4"/>
<name>A0A067R6M4_ZOONE</name>
<dbReference type="InterPro" id="IPR000719">
    <property type="entry name" value="Prot_kinase_dom"/>
</dbReference>
<keyword evidence="1" id="KW-0723">Serine/threonine-protein kinase</keyword>